<feature type="domain" description="DAGKc" evidence="1">
    <location>
        <begin position="3"/>
        <end position="136"/>
    </location>
</feature>
<evidence type="ECO:0000259" key="1">
    <source>
        <dbReference type="PROSITE" id="PS50146"/>
    </source>
</evidence>
<dbReference type="PROSITE" id="PS50146">
    <property type="entry name" value="DAGK"/>
    <property type="match status" value="1"/>
</dbReference>
<dbReference type="InterPro" id="IPR001206">
    <property type="entry name" value="Diacylglycerol_kinase_cat_dom"/>
</dbReference>
<dbReference type="InterPro" id="IPR017438">
    <property type="entry name" value="ATP-NAD_kinase_N"/>
</dbReference>
<accession>A0A853IZ93</accession>
<dbReference type="SUPFAM" id="SSF111331">
    <property type="entry name" value="NAD kinase/diacylglycerol kinase-like"/>
    <property type="match status" value="1"/>
</dbReference>
<dbReference type="Gene3D" id="2.60.200.40">
    <property type="match status" value="1"/>
</dbReference>
<comment type="caution">
    <text evidence="2">The sequence shown here is derived from an EMBL/GenBank/DDBJ whole genome shotgun (WGS) entry which is preliminary data.</text>
</comment>
<sequence length="313" mass="32825">MPSAPAPLFLVFNAASGRGDTPDVSRHVAERLRAAGRRAECFVARQPGELGAVIGRAVNAARDARGIVVAAGGDSTLNAVAQAVWNAGLPMGVLPQGSLNYFGRTHGMSTDLDAAVDALLGARVQPVPVGMVGERLFLVNASVGLYPRLLEAGGQRHGRSRLVAWIAGLGTLLRGRSLMTLELHDGTETRVVRTRTLFVGHNDLQLRALGLREPLAAEAGRLLAITLPPAPPLATLWRMLRGSIGRLDGAARVDSFSVDRLVVQPGRGSGGMQLAIDGELAHLPAPLVFQLAPRPLRLLVPTAARGLPGLAAQ</sequence>
<name>A0A853IZ93_9BURK</name>
<dbReference type="Proteomes" id="UP000589716">
    <property type="component" value="Unassembled WGS sequence"/>
</dbReference>
<gene>
    <name evidence="2" type="ORF">H0I39_18785</name>
    <name evidence="3" type="ORF">H0I39_20730</name>
</gene>
<dbReference type="InterPro" id="IPR016064">
    <property type="entry name" value="NAD/diacylglycerol_kinase_sf"/>
</dbReference>
<dbReference type="AlphaFoldDB" id="A0A853IZ93"/>
<evidence type="ECO:0000313" key="3">
    <source>
        <dbReference type="EMBL" id="NZA03486.1"/>
    </source>
</evidence>
<evidence type="ECO:0000313" key="4">
    <source>
        <dbReference type="Proteomes" id="UP000589716"/>
    </source>
</evidence>
<reference evidence="2 4" key="1">
    <citation type="submission" date="2020-07" db="EMBL/GenBank/DDBJ databases">
        <authorList>
            <person name="Maaloum M."/>
        </authorList>
    </citation>
    <scope>NUCLEOTIDE SEQUENCE [LARGE SCALE GENOMIC DNA]</scope>
    <source>
        <strain evidence="2 4">GCS-AN-3</strain>
    </source>
</reference>
<proteinExistence type="predicted"/>
<dbReference type="EMBL" id="JACCKX010000003">
    <property type="protein sequence ID" value="NZA03486.1"/>
    <property type="molecule type" value="Genomic_DNA"/>
</dbReference>
<dbReference type="EMBL" id="JACCKX010000001">
    <property type="protein sequence ID" value="NZA03253.1"/>
    <property type="molecule type" value="Genomic_DNA"/>
</dbReference>
<dbReference type="Pfam" id="PF00781">
    <property type="entry name" value="DAGK_cat"/>
    <property type="match status" value="1"/>
</dbReference>
<dbReference type="Gene3D" id="3.40.50.10330">
    <property type="entry name" value="Probable inorganic polyphosphate/atp-NAD kinase, domain 1"/>
    <property type="match status" value="1"/>
</dbReference>
<protein>
    <submittedName>
        <fullName evidence="2">Diacylglycerol kinase</fullName>
    </submittedName>
</protein>
<organism evidence="2 4">
    <name type="scientific">Ottowia beijingensis</name>
    <dbReference type="NCBI Taxonomy" id="1207057"/>
    <lineage>
        <taxon>Bacteria</taxon>
        <taxon>Pseudomonadati</taxon>
        <taxon>Pseudomonadota</taxon>
        <taxon>Betaproteobacteria</taxon>
        <taxon>Burkholderiales</taxon>
        <taxon>Comamonadaceae</taxon>
        <taxon>Ottowia</taxon>
    </lineage>
</organism>
<keyword evidence="2" id="KW-0808">Transferase</keyword>
<keyword evidence="2" id="KW-0418">Kinase</keyword>
<dbReference type="RefSeq" id="WP_180551501.1">
    <property type="nucleotide sequence ID" value="NZ_JACCKX010000001.1"/>
</dbReference>
<evidence type="ECO:0000313" key="2">
    <source>
        <dbReference type="EMBL" id="NZA03253.1"/>
    </source>
</evidence>
<keyword evidence="4" id="KW-1185">Reference proteome</keyword>
<dbReference type="GO" id="GO:0016301">
    <property type="term" value="F:kinase activity"/>
    <property type="evidence" value="ECO:0007669"/>
    <property type="project" value="UniProtKB-KW"/>
</dbReference>
<dbReference type="SMART" id="SM00046">
    <property type="entry name" value="DAGKc"/>
    <property type="match status" value="1"/>
</dbReference>